<dbReference type="GO" id="GO:0015031">
    <property type="term" value="P:protein transport"/>
    <property type="evidence" value="ECO:0007669"/>
    <property type="project" value="UniProtKB-KW"/>
</dbReference>
<dbReference type="GO" id="GO:0070390">
    <property type="term" value="C:transcription export complex 2"/>
    <property type="evidence" value="ECO:0007669"/>
    <property type="project" value="UniProtKB-UniRule"/>
</dbReference>
<dbReference type="OrthoDB" id="6221744at2759"/>
<dbReference type="Gene3D" id="1.10.246.140">
    <property type="match status" value="1"/>
</dbReference>
<keyword evidence="1" id="KW-0653">Protein transport</keyword>
<keyword evidence="1" id="KW-0811">Translocation</keyword>
<comment type="function">
    <text evidence="1">Involved in mRNA export coupled transcription activation by association with both the TREX-2 and the SAGA complexes. At the promoters, SAGA is required for recruitment of the basal transcription machinery. It influences RNA polymerase II transcriptional activity through different activities such as TBP interaction and promoter selectivity, interaction with transcription activators, and chromatin modification through histone acetylation and deubiquitination. Within the SAGA complex, participates to a subcomplex required for deubiquitination of H2B and for the maintenance of steady-state H3 methylation levels. The TREX-2 complex functions in docking export-competent ribonucleoprotein particles (mRNPs) to the nuclear entrance of the nuclear pore complex (nuclear basket). TREX-2 participates in mRNA export and accurate chromatin positioning in the nucleus by tethering genes to the nuclear periphery. May also be involved in cytoplasmic mRNA decay by interaction with components of P-bodies.</text>
</comment>
<comment type="caution">
    <text evidence="2">The sequence shown here is derived from an EMBL/GenBank/DDBJ whole genome shotgun (WGS) entry which is preliminary data.</text>
</comment>
<evidence type="ECO:0000256" key="1">
    <source>
        <dbReference type="HAMAP-Rule" id="MF_03046"/>
    </source>
</evidence>
<dbReference type="Pfam" id="PF10163">
    <property type="entry name" value="EnY2"/>
    <property type="match status" value="1"/>
</dbReference>
<dbReference type="PANTHER" id="PTHR12514">
    <property type="entry name" value="ENHANCER OF YELLOW 2 TRANSCRIPTION FACTOR"/>
    <property type="match status" value="1"/>
</dbReference>
<dbReference type="GO" id="GO:0005654">
    <property type="term" value="C:nucleoplasm"/>
    <property type="evidence" value="ECO:0007669"/>
    <property type="project" value="UniProtKB-SubCell"/>
</dbReference>
<keyword evidence="3" id="KW-1185">Reference proteome</keyword>
<proteinExistence type="inferred from homology"/>
<gene>
    <name evidence="1" type="primary">SUS1</name>
    <name evidence="2" type="ORF">UHOR_08994</name>
</gene>
<dbReference type="AlphaFoldDB" id="I2FM51"/>
<comment type="subunit">
    <text evidence="1">Component of the nuclear pore complex (NPC)-associated TREX-2 complex (transcription and export complex 2), composed of at least SUS1, SAC3, THP1, SEM1, and CDC31. TREX-2 contains 2 SUS1 chains. The TREX-2 complex interacts with the nucleoporin NUP1. Component of the 1.8 MDa SAGA transcription coactivator-HAT complex. SAGA is built of 5 distinct domains with specialized functions. Within the SAGA complex, SUS1, SGF11, SGF73 and UBP8 form an additional subcomplex of SAGA called the DUB module (deubiquitination module). Interacts directly with THP1, SAC3, SGF11, and with the RNA polymerase II.</text>
</comment>
<evidence type="ECO:0000313" key="3">
    <source>
        <dbReference type="Proteomes" id="UP000006174"/>
    </source>
</evidence>
<keyword evidence="1" id="KW-0805">Transcription regulation</keyword>
<keyword evidence="1" id="KW-0509">mRNA transport</keyword>
<dbReference type="GO" id="GO:0006406">
    <property type="term" value="P:mRNA export from nucleus"/>
    <property type="evidence" value="ECO:0007669"/>
    <property type="project" value="UniProtKB-UniRule"/>
</dbReference>
<sequence>MEEGELKAGTTTTTTTTTTTSEELYKALHQRLVASGEWQRLAILLRRMLDECGWATSLHNTAANTAKRQNVASVPELVDVLTAHAKDSLPPHVKTHLLDKLSDFLDRNLEDA</sequence>
<keyword evidence="1" id="KW-0804">Transcription</keyword>
<dbReference type="eggNOG" id="ENOG502SDC3">
    <property type="taxonomic scope" value="Eukaryota"/>
</dbReference>
<dbReference type="InterPro" id="IPR038212">
    <property type="entry name" value="TF_EnY2_sf"/>
</dbReference>
<protein>
    <recommendedName>
        <fullName evidence="1">Transcription and mRNA export factor SUS1</fullName>
    </recommendedName>
</protein>
<keyword evidence="1" id="KW-0156">Chromatin regulator</keyword>
<dbReference type="HAMAP" id="MF_03046">
    <property type="entry name" value="ENY2_Sus1"/>
    <property type="match status" value="1"/>
</dbReference>
<dbReference type="EMBL" id="CAGI01000052">
    <property type="protein sequence ID" value="CCF47994.1"/>
    <property type="molecule type" value="Genomic_DNA"/>
</dbReference>
<dbReference type="STRING" id="1128400.I2FM51"/>
<dbReference type="GO" id="GO:0005643">
    <property type="term" value="C:nuclear pore"/>
    <property type="evidence" value="ECO:0007669"/>
    <property type="project" value="UniProtKB-UniRule"/>
</dbReference>
<dbReference type="GO" id="GO:0006325">
    <property type="term" value="P:chromatin organization"/>
    <property type="evidence" value="ECO:0007669"/>
    <property type="project" value="UniProtKB-KW"/>
</dbReference>
<dbReference type="GO" id="GO:0000124">
    <property type="term" value="C:SAGA complex"/>
    <property type="evidence" value="ECO:0007669"/>
    <property type="project" value="UniProtKB-UniRule"/>
</dbReference>
<accession>I2FM51</accession>
<keyword evidence="1" id="KW-0963">Cytoplasm</keyword>
<comment type="subcellular location">
    <subcellularLocation>
        <location evidence="1">Nucleus</location>
        <location evidence="1">Nucleoplasm</location>
    </subcellularLocation>
    <subcellularLocation>
        <location evidence="1">Cytoplasm</location>
        <location evidence="1">P-body</location>
    </subcellularLocation>
</comment>
<keyword evidence="1" id="KW-0539">Nucleus</keyword>
<dbReference type="GO" id="GO:0071819">
    <property type="term" value="C:DUBm complex"/>
    <property type="evidence" value="ECO:0007669"/>
    <property type="project" value="UniProtKB-UniRule"/>
</dbReference>
<keyword evidence="1" id="KW-0010">Activator</keyword>
<comment type="similarity">
    <text evidence="1">Belongs to the ENY2 family.</text>
</comment>
<dbReference type="HOGENOM" id="CLU_134052_2_0_1"/>
<name>I2FM51_USTHO</name>
<evidence type="ECO:0000313" key="2">
    <source>
        <dbReference type="EMBL" id="CCF47994.1"/>
    </source>
</evidence>
<dbReference type="InterPro" id="IPR018783">
    <property type="entry name" value="TF_ENY2"/>
</dbReference>
<dbReference type="GO" id="GO:0003713">
    <property type="term" value="F:transcription coactivator activity"/>
    <property type="evidence" value="ECO:0007669"/>
    <property type="project" value="UniProtKB-UniRule"/>
</dbReference>
<reference evidence="2 3" key="1">
    <citation type="journal article" date="2012" name="Plant Cell">
        <title>Genome comparison of barley and maize smut fungi reveals targeted loss of RNA silencing components and species-specific presence of transposable elements.</title>
        <authorList>
            <person name="Laurie J.D."/>
            <person name="Ali S."/>
            <person name="Linning R."/>
            <person name="Mannhaupt G."/>
            <person name="Wong P."/>
            <person name="Gueldener U."/>
            <person name="Muensterkoetter M."/>
            <person name="Moore R."/>
            <person name="Kahmann R."/>
            <person name="Bakkeren G."/>
            <person name="Schirawski J."/>
        </authorList>
    </citation>
    <scope>NUCLEOTIDE SEQUENCE [LARGE SCALE GENOMIC DNA]</scope>
    <source>
        <strain evidence="3">Uh4875-4</strain>
    </source>
</reference>
<dbReference type="Proteomes" id="UP000006174">
    <property type="component" value="Unassembled WGS sequence"/>
</dbReference>
<dbReference type="GO" id="GO:0000932">
    <property type="term" value="C:P-body"/>
    <property type="evidence" value="ECO:0007669"/>
    <property type="project" value="UniProtKB-SubCell"/>
</dbReference>
<dbReference type="OMA" id="MIENGDW"/>
<keyword evidence="1" id="KW-0813">Transport</keyword>
<dbReference type="GO" id="GO:0006368">
    <property type="term" value="P:transcription elongation by RNA polymerase II"/>
    <property type="evidence" value="ECO:0007669"/>
    <property type="project" value="UniProtKB-UniRule"/>
</dbReference>
<organism evidence="2 3">
    <name type="scientific">Ustilago hordei</name>
    <name type="common">Barley covered smut fungus</name>
    <dbReference type="NCBI Taxonomy" id="120017"/>
    <lineage>
        <taxon>Eukaryota</taxon>
        <taxon>Fungi</taxon>
        <taxon>Dikarya</taxon>
        <taxon>Basidiomycota</taxon>
        <taxon>Ustilaginomycotina</taxon>
        <taxon>Ustilaginomycetes</taxon>
        <taxon>Ustilaginales</taxon>
        <taxon>Ustilaginaceae</taxon>
        <taxon>Ustilago</taxon>
    </lineage>
</organism>